<evidence type="ECO:0000256" key="1">
    <source>
        <dbReference type="SAM" id="MobiDB-lite"/>
    </source>
</evidence>
<gene>
    <name evidence="3" type="ORF">FSB_LOCUS24589</name>
</gene>
<dbReference type="InterPro" id="IPR005162">
    <property type="entry name" value="Retrotrans_gag_dom"/>
</dbReference>
<feature type="domain" description="Retrotransposon gag" evidence="2">
    <location>
        <begin position="302"/>
        <end position="379"/>
    </location>
</feature>
<accession>A0A2N9G1P6</accession>
<evidence type="ECO:0000313" key="3">
    <source>
        <dbReference type="EMBL" id="SPC96707.1"/>
    </source>
</evidence>
<dbReference type="PANTHER" id="PTHR33223">
    <property type="entry name" value="CCHC-TYPE DOMAIN-CONTAINING PROTEIN"/>
    <property type="match status" value="1"/>
</dbReference>
<organism evidence="3">
    <name type="scientific">Fagus sylvatica</name>
    <name type="common">Beechnut</name>
    <dbReference type="NCBI Taxonomy" id="28930"/>
    <lineage>
        <taxon>Eukaryota</taxon>
        <taxon>Viridiplantae</taxon>
        <taxon>Streptophyta</taxon>
        <taxon>Embryophyta</taxon>
        <taxon>Tracheophyta</taxon>
        <taxon>Spermatophyta</taxon>
        <taxon>Magnoliopsida</taxon>
        <taxon>eudicotyledons</taxon>
        <taxon>Gunneridae</taxon>
        <taxon>Pentapetalae</taxon>
        <taxon>rosids</taxon>
        <taxon>fabids</taxon>
        <taxon>Fagales</taxon>
        <taxon>Fagaceae</taxon>
        <taxon>Fagus</taxon>
    </lineage>
</organism>
<evidence type="ECO:0000259" key="2">
    <source>
        <dbReference type="Pfam" id="PF03732"/>
    </source>
</evidence>
<protein>
    <recommendedName>
        <fullName evidence="2">Retrotransposon gag domain-containing protein</fullName>
    </recommendedName>
</protein>
<feature type="region of interest" description="Disordered" evidence="1">
    <location>
        <begin position="190"/>
        <end position="221"/>
    </location>
</feature>
<reference evidence="3" key="1">
    <citation type="submission" date="2018-02" db="EMBL/GenBank/DDBJ databases">
        <authorList>
            <person name="Cohen D.B."/>
            <person name="Kent A.D."/>
        </authorList>
    </citation>
    <scope>NUCLEOTIDE SEQUENCE</scope>
</reference>
<feature type="compositionally biased region" description="Basic and acidic residues" evidence="1">
    <location>
        <begin position="190"/>
        <end position="215"/>
    </location>
</feature>
<dbReference type="Pfam" id="PF03732">
    <property type="entry name" value="Retrotrans_gag"/>
    <property type="match status" value="1"/>
</dbReference>
<dbReference type="PANTHER" id="PTHR33223:SF6">
    <property type="entry name" value="CCHC-TYPE DOMAIN-CONTAINING PROTEIN"/>
    <property type="match status" value="1"/>
</dbReference>
<proteinExistence type="predicted"/>
<dbReference type="EMBL" id="OIVN01001691">
    <property type="protein sequence ID" value="SPC96707.1"/>
    <property type="molecule type" value="Genomic_DNA"/>
</dbReference>
<sequence>MRERAGLSHYPAVTVDTSRRTSAVASVGKNEVMEKTNQELRRPRKLPWPTKPIPFKGNDHHSPALRWSLLILNMELRKNGLEVEESILLNFFDLAVTKKALDLLGEIMLKTKIYGFGAATMPPKKSTRQNSVANSHVEVESQGHNHAMGEMHVLVLIGGPQQMALMFEMIKGMQQTQVKLAESLKQLKEVNGNREDHQNKNDNCNHEERESHNKTDTPFVTMSDVADILKQERERPPKEPRHFVRRPSYPIEFLKEPYPEKYDTPTFSLFDGRKRSAMKHISKFLDSMGPFAAHGELCLQKFSKSLVDRAYTWYTVLPAGSIRTWDDMVESFCSKYFHVEEKITFVNLHDTKQQVGEDLVKYIHRFRDVSLDYHVKYQEGELVEARKTALSVKPQVEKGRDKKSLPQTLTVSTTATASGTKQKNSIEKVIKLPKITKQPIAEEQKDPKYYRYHRYVHHPMVDCRTLRWEVNRKIQDGTLQLSVEQQKIHNKPFPNYKKDKNKAVVSVVIHGNVNDMEVEESAATSSFLVPAAVRTLQKSPKFKSLFNQLGFGPEARNAATKALITIAAESEPLTSRQKRMPAVPSWRPQMP</sequence>
<feature type="region of interest" description="Disordered" evidence="1">
    <location>
        <begin position="35"/>
        <end position="57"/>
    </location>
</feature>
<name>A0A2N9G1P6_FAGSY</name>
<dbReference type="AlphaFoldDB" id="A0A2N9G1P6"/>